<dbReference type="Gene3D" id="3.80.10.10">
    <property type="entry name" value="Ribonuclease Inhibitor"/>
    <property type="match status" value="1"/>
</dbReference>
<dbReference type="InterPro" id="IPR032675">
    <property type="entry name" value="LRR_dom_sf"/>
</dbReference>
<dbReference type="eggNOG" id="COG0666">
    <property type="taxonomic scope" value="Bacteria"/>
</dbReference>
<gene>
    <name evidence="5" type="ORF">M23134_04683</name>
</gene>
<feature type="repeat" description="ANK" evidence="4">
    <location>
        <begin position="288"/>
        <end position="323"/>
    </location>
</feature>
<evidence type="ECO:0000256" key="2">
    <source>
        <dbReference type="ARBA" id="ARBA00022737"/>
    </source>
</evidence>
<dbReference type="SUPFAM" id="SSF48403">
    <property type="entry name" value="Ankyrin repeat"/>
    <property type="match status" value="1"/>
</dbReference>
<evidence type="ECO:0000313" key="6">
    <source>
        <dbReference type="Proteomes" id="UP000004095"/>
    </source>
</evidence>
<dbReference type="SMART" id="SM00248">
    <property type="entry name" value="ANK"/>
    <property type="match status" value="6"/>
</dbReference>
<accession>A1ZRB3</accession>
<dbReference type="EMBL" id="AAWS01000027">
    <property type="protein sequence ID" value="EAY27003.1"/>
    <property type="molecule type" value="Genomic_DNA"/>
</dbReference>
<keyword evidence="6" id="KW-1185">Reference proteome</keyword>
<comment type="caution">
    <text evidence="5">The sequence shown here is derived from an EMBL/GenBank/DDBJ whole genome shotgun (WGS) entry which is preliminary data.</text>
</comment>
<sequence>MEVLYIPDESLLQALQEHTSDTVIPEKLAYITELEWNYDRPDAHLIGWDKIVDLSGLELCRNLRVLMLDGNAITDLAPLMALKNLEEMWLIGNPIHSLEPLRNKPRLKLLALAHCQTIQDLHPLANLPELTHLNIAYTGVTDITPLTHLPHLLDLNLSGLSIDHTHQASQRAALIEMLTNGVNIKMEGIQPLEKEASRRLEDSVNLPQNNLIEFLRRNRGFKLADFITEHGIDGRMDTGFGRNAENLSILHIALEPPSGDYHDELQNRQEVVKRLIDEGAPLEYRTNYGSTPLVYYLMNNPEARLPTVKLLINAGADIHTHNEGRISPLSAAAQIRRDDIVHYLIEAGANIHDPFVLKAFVQRGFNELVIRALQEGYGNKQSHKLGNLLLDAILKDNLPIARLLLDKGANPNGNIHYSAFYNVRSAQAVELLVAAGADITRVDDRGQNSLHKIAWGHHIDAARALVKHGCPVIADHNGNLPIHLISYQGCNAAKCKATVRFFVEELGININTPNQAGQILYDLNNHYDFEVFLTSMGAKGAQT</sequence>
<dbReference type="PANTHER" id="PTHR24189">
    <property type="entry name" value="MYOTROPHIN"/>
    <property type="match status" value="1"/>
</dbReference>
<name>A1ZRB3_MICM2</name>
<dbReference type="Gene3D" id="1.25.40.20">
    <property type="entry name" value="Ankyrin repeat-containing domain"/>
    <property type="match status" value="2"/>
</dbReference>
<dbReference type="eggNOG" id="COG4886">
    <property type="taxonomic scope" value="Bacteria"/>
</dbReference>
<keyword evidence="1" id="KW-0433">Leucine-rich repeat</keyword>
<evidence type="ECO:0000256" key="1">
    <source>
        <dbReference type="ARBA" id="ARBA00022614"/>
    </source>
</evidence>
<dbReference type="Pfam" id="PF12799">
    <property type="entry name" value="LRR_4"/>
    <property type="match status" value="1"/>
</dbReference>
<dbReference type="InterPro" id="IPR001611">
    <property type="entry name" value="Leu-rich_rpt"/>
</dbReference>
<organism evidence="5 6">
    <name type="scientific">Microscilla marina ATCC 23134</name>
    <dbReference type="NCBI Taxonomy" id="313606"/>
    <lineage>
        <taxon>Bacteria</taxon>
        <taxon>Pseudomonadati</taxon>
        <taxon>Bacteroidota</taxon>
        <taxon>Cytophagia</taxon>
        <taxon>Cytophagales</taxon>
        <taxon>Microscillaceae</taxon>
        <taxon>Microscilla</taxon>
    </lineage>
</organism>
<dbReference type="InterPro" id="IPR036770">
    <property type="entry name" value="Ankyrin_rpt-contain_sf"/>
</dbReference>
<dbReference type="InterPro" id="IPR025875">
    <property type="entry name" value="Leu-rich_rpt_4"/>
</dbReference>
<dbReference type="InterPro" id="IPR050745">
    <property type="entry name" value="Multifunctional_regulatory"/>
</dbReference>
<keyword evidence="3 4" id="KW-0040">ANK repeat</keyword>
<dbReference type="PROSITE" id="PS51450">
    <property type="entry name" value="LRR"/>
    <property type="match status" value="2"/>
</dbReference>
<dbReference type="Proteomes" id="UP000004095">
    <property type="component" value="Unassembled WGS sequence"/>
</dbReference>
<evidence type="ECO:0000313" key="5">
    <source>
        <dbReference type="EMBL" id="EAY27003.1"/>
    </source>
</evidence>
<evidence type="ECO:0000256" key="3">
    <source>
        <dbReference type="ARBA" id="ARBA00023043"/>
    </source>
</evidence>
<dbReference type="InterPro" id="IPR002110">
    <property type="entry name" value="Ankyrin_rpt"/>
</dbReference>
<dbReference type="PROSITE" id="PS50088">
    <property type="entry name" value="ANK_REPEAT"/>
    <property type="match status" value="1"/>
</dbReference>
<dbReference type="AlphaFoldDB" id="A1ZRB3"/>
<evidence type="ECO:0000256" key="4">
    <source>
        <dbReference type="PROSITE-ProRule" id="PRU00023"/>
    </source>
</evidence>
<reference evidence="5 6" key="1">
    <citation type="submission" date="2007-01" db="EMBL/GenBank/DDBJ databases">
        <authorList>
            <person name="Haygood M."/>
            <person name="Podell S."/>
            <person name="Anderson C."/>
            <person name="Hopkinson B."/>
            <person name="Roe K."/>
            <person name="Barbeau K."/>
            <person name="Gaasterland T."/>
            <person name="Ferriera S."/>
            <person name="Johnson J."/>
            <person name="Kravitz S."/>
            <person name="Beeson K."/>
            <person name="Sutton G."/>
            <person name="Rogers Y.-H."/>
            <person name="Friedman R."/>
            <person name="Frazier M."/>
            <person name="Venter J.C."/>
        </authorList>
    </citation>
    <scope>NUCLEOTIDE SEQUENCE [LARGE SCALE GENOMIC DNA]</scope>
    <source>
        <strain evidence="5 6">ATCC 23134</strain>
    </source>
</reference>
<proteinExistence type="predicted"/>
<dbReference type="SUPFAM" id="SSF52058">
    <property type="entry name" value="L domain-like"/>
    <property type="match status" value="1"/>
</dbReference>
<keyword evidence="2" id="KW-0677">Repeat</keyword>
<protein>
    <submittedName>
        <fullName evidence="5">Leucine Rich Repeat domain protein</fullName>
    </submittedName>
</protein>
<dbReference type="Pfam" id="PF12796">
    <property type="entry name" value="Ank_2"/>
    <property type="match status" value="2"/>
</dbReference>
<dbReference type="RefSeq" id="WP_004156332.1">
    <property type="nucleotide sequence ID" value="NZ_AAWS01000027.1"/>
</dbReference>